<gene>
    <name evidence="2" type="ORF">METZ01_LOCUS266831</name>
</gene>
<dbReference type="SUPFAM" id="SSF56601">
    <property type="entry name" value="beta-lactamase/transpeptidase-like"/>
    <property type="match status" value="1"/>
</dbReference>
<sequence>IIVRFSWVMVFLGLLVFVPKLSGEELPLLPAGFTPQTLNYQKQKELPDLKQAYLSIAPKDLGDGLKVGVLDLPGTQKTVEALRAADKEGKFANLDSILLWKDGKLILEMYNRRGRVDAPHYTMSVTKTLTSLTLARAMQLGFLEMKDLDKPVIDFMPAIDRSKIKLGVNSITLRDALMMKSGLRFKENFIGRKLGEKYRGQAYFQKLFELTAPITPKSKQYKYTGTDPSLVMMVIELKTPGKVQDFISKELVARVNGGTYLWDDQGCGIPKCGAGSNFTSRTLLKFGSSVIAGGKYNGQQLLHPDYVKLIMDTNKGDGYFYFFHNRRKKSDTINFISGIGAGGQYMATFPKLNLVAVATSHNKGQIGKPLEAILNHLIPLFKEN</sequence>
<reference evidence="2" key="1">
    <citation type="submission" date="2018-05" db="EMBL/GenBank/DDBJ databases">
        <authorList>
            <person name="Lanie J.A."/>
            <person name="Ng W.-L."/>
            <person name="Kazmierczak K.M."/>
            <person name="Andrzejewski T.M."/>
            <person name="Davidsen T.M."/>
            <person name="Wayne K.J."/>
            <person name="Tettelin H."/>
            <person name="Glass J.I."/>
            <person name="Rusch D."/>
            <person name="Podicherti R."/>
            <person name="Tsui H.-C.T."/>
            <person name="Winkler M.E."/>
        </authorList>
    </citation>
    <scope>NUCLEOTIDE SEQUENCE</scope>
</reference>
<dbReference type="InterPro" id="IPR050789">
    <property type="entry name" value="Diverse_Enzym_Activities"/>
</dbReference>
<organism evidence="2">
    <name type="scientific">marine metagenome</name>
    <dbReference type="NCBI Taxonomy" id="408172"/>
    <lineage>
        <taxon>unclassified sequences</taxon>
        <taxon>metagenomes</taxon>
        <taxon>ecological metagenomes</taxon>
    </lineage>
</organism>
<name>A0A382JSJ1_9ZZZZ</name>
<dbReference type="InterPro" id="IPR001466">
    <property type="entry name" value="Beta-lactam-related"/>
</dbReference>
<evidence type="ECO:0000259" key="1">
    <source>
        <dbReference type="Pfam" id="PF00144"/>
    </source>
</evidence>
<protein>
    <recommendedName>
        <fullName evidence="1">Beta-lactamase-related domain-containing protein</fullName>
    </recommendedName>
</protein>
<dbReference type="PANTHER" id="PTHR43283">
    <property type="entry name" value="BETA-LACTAMASE-RELATED"/>
    <property type="match status" value="1"/>
</dbReference>
<feature type="domain" description="Beta-lactamase-related" evidence="1">
    <location>
        <begin position="96"/>
        <end position="364"/>
    </location>
</feature>
<dbReference type="Gene3D" id="3.40.710.10">
    <property type="entry name" value="DD-peptidase/beta-lactamase superfamily"/>
    <property type="match status" value="1"/>
</dbReference>
<dbReference type="AlphaFoldDB" id="A0A382JSJ1"/>
<evidence type="ECO:0000313" key="2">
    <source>
        <dbReference type="EMBL" id="SVC13977.1"/>
    </source>
</evidence>
<dbReference type="InterPro" id="IPR012338">
    <property type="entry name" value="Beta-lactam/transpept-like"/>
</dbReference>
<dbReference type="PANTHER" id="PTHR43283:SF7">
    <property type="entry name" value="BETA-LACTAMASE-RELATED DOMAIN-CONTAINING PROTEIN"/>
    <property type="match status" value="1"/>
</dbReference>
<dbReference type="EMBL" id="UINC01075617">
    <property type="protein sequence ID" value="SVC13977.1"/>
    <property type="molecule type" value="Genomic_DNA"/>
</dbReference>
<proteinExistence type="predicted"/>
<dbReference type="Pfam" id="PF00144">
    <property type="entry name" value="Beta-lactamase"/>
    <property type="match status" value="1"/>
</dbReference>
<feature type="non-terminal residue" evidence="2">
    <location>
        <position position="1"/>
    </location>
</feature>
<accession>A0A382JSJ1</accession>